<feature type="region of interest" description="Disordered" evidence="1">
    <location>
        <begin position="59"/>
        <end position="78"/>
    </location>
</feature>
<evidence type="ECO:0008006" key="4">
    <source>
        <dbReference type="Google" id="ProtNLM"/>
    </source>
</evidence>
<evidence type="ECO:0000313" key="3">
    <source>
        <dbReference type="Proteomes" id="UP000266841"/>
    </source>
</evidence>
<feature type="non-terminal residue" evidence="2">
    <location>
        <position position="158"/>
    </location>
</feature>
<protein>
    <recommendedName>
        <fullName evidence="4">HMG box domain-containing protein</fullName>
    </recommendedName>
</protein>
<dbReference type="AlphaFoldDB" id="K0RYJ9"/>
<keyword evidence="3" id="KW-1185">Reference proteome</keyword>
<dbReference type="OrthoDB" id="42185at2759"/>
<dbReference type="EMBL" id="AGNL01036677">
    <property type="protein sequence ID" value="EJK53941.1"/>
    <property type="molecule type" value="Genomic_DNA"/>
</dbReference>
<gene>
    <name evidence="2" type="ORF">THAOC_26522</name>
</gene>
<reference evidence="2 3" key="1">
    <citation type="journal article" date="2012" name="Genome Biol.">
        <title>Genome and low-iron response of an oceanic diatom adapted to chronic iron limitation.</title>
        <authorList>
            <person name="Lommer M."/>
            <person name="Specht M."/>
            <person name="Roy A.S."/>
            <person name="Kraemer L."/>
            <person name="Andreson R."/>
            <person name="Gutowska M.A."/>
            <person name="Wolf J."/>
            <person name="Bergner S.V."/>
            <person name="Schilhabel M.B."/>
            <person name="Klostermeier U.C."/>
            <person name="Beiko R.G."/>
            <person name="Rosenstiel P."/>
            <person name="Hippler M."/>
            <person name="Laroche J."/>
        </authorList>
    </citation>
    <scope>NUCLEOTIDE SEQUENCE [LARGE SCALE GENOMIC DNA]</scope>
    <source>
        <strain evidence="2 3">CCMP1005</strain>
    </source>
</reference>
<accession>K0RYJ9</accession>
<comment type="caution">
    <text evidence="2">The sequence shown here is derived from an EMBL/GenBank/DDBJ whole genome shotgun (WGS) entry which is preliminary data.</text>
</comment>
<sequence length="158" mass="18425">MRSAFPPDVCMRKDVADATEYLYVHRRTDTTHTPGPVEPRMLPEDDLLEHQYHDPALDSPALTFDATDPTSDYTGPPRLPERYRQVILPIDWHLPNKIKKRKRLHRKSHGRIGFHALNQQISRAWGNVEEEVRIFCENLAATEAAKYRMVMPREVKEL</sequence>
<evidence type="ECO:0000313" key="2">
    <source>
        <dbReference type="EMBL" id="EJK53941.1"/>
    </source>
</evidence>
<proteinExistence type="predicted"/>
<dbReference type="Proteomes" id="UP000266841">
    <property type="component" value="Unassembled WGS sequence"/>
</dbReference>
<name>K0RYJ9_THAOC</name>
<organism evidence="2 3">
    <name type="scientific">Thalassiosira oceanica</name>
    <name type="common">Marine diatom</name>
    <dbReference type="NCBI Taxonomy" id="159749"/>
    <lineage>
        <taxon>Eukaryota</taxon>
        <taxon>Sar</taxon>
        <taxon>Stramenopiles</taxon>
        <taxon>Ochrophyta</taxon>
        <taxon>Bacillariophyta</taxon>
        <taxon>Coscinodiscophyceae</taxon>
        <taxon>Thalassiosirophycidae</taxon>
        <taxon>Thalassiosirales</taxon>
        <taxon>Thalassiosiraceae</taxon>
        <taxon>Thalassiosira</taxon>
    </lineage>
</organism>
<evidence type="ECO:0000256" key="1">
    <source>
        <dbReference type="SAM" id="MobiDB-lite"/>
    </source>
</evidence>